<keyword evidence="2 7" id="KW-0349">Heme</keyword>
<evidence type="ECO:0000256" key="7">
    <source>
        <dbReference type="PIRSR" id="PIRSR602401-1"/>
    </source>
</evidence>
<dbReference type="Pfam" id="PF00067">
    <property type="entry name" value="p450"/>
    <property type="match status" value="1"/>
</dbReference>
<proteinExistence type="inferred from homology"/>
<comment type="cofactor">
    <cofactor evidence="7">
        <name>heme</name>
        <dbReference type="ChEBI" id="CHEBI:30413"/>
    </cofactor>
</comment>
<keyword evidence="5 7" id="KW-0408">Iron</keyword>
<dbReference type="SUPFAM" id="SSF48264">
    <property type="entry name" value="Cytochrome P450"/>
    <property type="match status" value="1"/>
</dbReference>
<feature type="binding site" description="axial binding residue" evidence="7">
    <location>
        <position position="395"/>
    </location>
    <ligand>
        <name>heme</name>
        <dbReference type="ChEBI" id="CHEBI:30413"/>
    </ligand>
    <ligandPart>
        <name>Fe</name>
        <dbReference type="ChEBI" id="CHEBI:18248"/>
    </ligandPart>
</feature>
<comment type="similarity">
    <text evidence="1 8">Belongs to the cytochrome P450 family.</text>
</comment>
<dbReference type="RefSeq" id="WP_211631074.1">
    <property type="nucleotide sequence ID" value="NZ_CP073100.1"/>
</dbReference>
<dbReference type="PANTHER" id="PTHR24291">
    <property type="entry name" value="CYTOCHROME P450 FAMILY 4"/>
    <property type="match status" value="1"/>
</dbReference>
<dbReference type="PRINTS" id="PR00463">
    <property type="entry name" value="EP450I"/>
</dbReference>
<organism evidence="9 10">
    <name type="scientific">Luteolibacter ambystomatis</name>
    <dbReference type="NCBI Taxonomy" id="2824561"/>
    <lineage>
        <taxon>Bacteria</taxon>
        <taxon>Pseudomonadati</taxon>
        <taxon>Verrucomicrobiota</taxon>
        <taxon>Verrucomicrobiia</taxon>
        <taxon>Verrucomicrobiales</taxon>
        <taxon>Verrucomicrobiaceae</taxon>
        <taxon>Luteolibacter</taxon>
    </lineage>
</organism>
<name>A0A975G9P6_9BACT</name>
<keyword evidence="4 8" id="KW-0560">Oxidoreductase</keyword>
<dbReference type="PROSITE" id="PS00086">
    <property type="entry name" value="CYTOCHROME_P450"/>
    <property type="match status" value="1"/>
</dbReference>
<keyword evidence="3 7" id="KW-0479">Metal-binding</keyword>
<evidence type="ECO:0000256" key="2">
    <source>
        <dbReference type="ARBA" id="ARBA00022617"/>
    </source>
</evidence>
<accession>A0A975G9P6</accession>
<dbReference type="AlphaFoldDB" id="A0A975G9P6"/>
<keyword evidence="10" id="KW-1185">Reference proteome</keyword>
<reference evidence="9" key="1">
    <citation type="submission" date="2021-04" db="EMBL/GenBank/DDBJ databases">
        <title>Luteolibacter sp. 32A isolated from the skin of an Anderson's salamander (Ambystoma andersonii).</title>
        <authorList>
            <person name="Spergser J."/>
            <person name="Busse H.-J."/>
        </authorList>
    </citation>
    <scope>NUCLEOTIDE SEQUENCE</scope>
    <source>
        <strain evidence="9">32A</strain>
    </source>
</reference>
<evidence type="ECO:0000256" key="3">
    <source>
        <dbReference type="ARBA" id="ARBA00022723"/>
    </source>
</evidence>
<protein>
    <submittedName>
        <fullName evidence="9">Cytochrome P450</fullName>
    </submittedName>
</protein>
<sequence>MTQSTQRRAPGPGIAAFVGNVLRHKLNFVDYLVELASRHGHLYSLPMAVPTFVIRDPADVKHLLVSNPLNYHKTGSLTVGEKLLGQGLVSSEEPLHGKERKMMQPIFHKSSIAGFGEMMAGATERHIANWKDGDHLDMAEEMMHLTISIVGLSLFSIDLYHEGRELGNEFGRAMKLVTRIQLLPPLPSWITGGIHRRYDESIAIIDAAMTKIISDRKALPQEQWPNDLLSMLLSARYEDGSPMPDKLVRDEVVTIILAGHETVANHLNWTWHLLSKHPDVHGKMAAEWNEVLGDRVPAIEDVGRLAYTSAVLAESMRLYPPAWTLARRAVGEDRLPSGMEVKPKDEFLMLQYVSHRNPDWFPDPEAFRPERFEAGNKEAIPKFAYYPFGMGPRYCIGEGFAKLEAMIAVVLIGRRFRFEMARSGRVGKETLVTLRPRKGLPMIVRKRS</sequence>
<dbReference type="GO" id="GO:0016705">
    <property type="term" value="F:oxidoreductase activity, acting on paired donors, with incorporation or reduction of molecular oxygen"/>
    <property type="evidence" value="ECO:0007669"/>
    <property type="project" value="InterPro"/>
</dbReference>
<dbReference type="KEGG" id="lamb:KBB96_19005"/>
<dbReference type="PRINTS" id="PR00385">
    <property type="entry name" value="P450"/>
</dbReference>
<keyword evidence="6 8" id="KW-0503">Monooxygenase</keyword>
<dbReference type="Gene3D" id="1.10.630.10">
    <property type="entry name" value="Cytochrome P450"/>
    <property type="match status" value="1"/>
</dbReference>
<evidence type="ECO:0000313" key="9">
    <source>
        <dbReference type="EMBL" id="QUE50935.1"/>
    </source>
</evidence>
<dbReference type="GO" id="GO:0005506">
    <property type="term" value="F:iron ion binding"/>
    <property type="evidence" value="ECO:0007669"/>
    <property type="project" value="InterPro"/>
</dbReference>
<dbReference type="EMBL" id="CP073100">
    <property type="protein sequence ID" value="QUE50935.1"/>
    <property type="molecule type" value="Genomic_DNA"/>
</dbReference>
<dbReference type="Proteomes" id="UP000676169">
    <property type="component" value="Chromosome"/>
</dbReference>
<dbReference type="InterPro" id="IPR017972">
    <property type="entry name" value="Cyt_P450_CS"/>
</dbReference>
<evidence type="ECO:0000256" key="1">
    <source>
        <dbReference type="ARBA" id="ARBA00010617"/>
    </source>
</evidence>
<evidence type="ECO:0000256" key="4">
    <source>
        <dbReference type="ARBA" id="ARBA00023002"/>
    </source>
</evidence>
<evidence type="ECO:0000256" key="8">
    <source>
        <dbReference type="RuleBase" id="RU000461"/>
    </source>
</evidence>
<dbReference type="GO" id="GO:0020037">
    <property type="term" value="F:heme binding"/>
    <property type="evidence" value="ECO:0007669"/>
    <property type="project" value="InterPro"/>
</dbReference>
<dbReference type="InterPro" id="IPR050196">
    <property type="entry name" value="Cytochrome_P450_Monoox"/>
</dbReference>
<gene>
    <name evidence="9" type="ORF">KBB96_19005</name>
</gene>
<dbReference type="InterPro" id="IPR001128">
    <property type="entry name" value="Cyt_P450"/>
</dbReference>
<dbReference type="InterPro" id="IPR002401">
    <property type="entry name" value="Cyt_P450_E_grp-I"/>
</dbReference>
<dbReference type="InterPro" id="IPR036396">
    <property type="entry name" value="Cyt_P450_sf"/>
</dbReference>
<dbReference type="GO" id="GO:0004497">
    <property type="term" value="F:monooxygenase activity"/>
    <property type="evidence" value="ECO:0007669"/>
    <property type="project" value="UniProtKB-KW"/>
</dbReference>
<evidence type="ECO:0000256" key="5">
    <source>
        <dbReference type="ARBA" id="ARBA00023004"/>
    </source>
</evidence>
<dbReference type="CDD" id="cd20620">
    <property type="entry name" value="CYP132-like"/>
    <property type="match status" value="1"/>
</dbReference>
<dbReference type="PANTHER" id="PTHR24291:SF50">
    <property type="entry name" value="BIFUNCTIONAL ALBAFLAVENONE MONOOXYGENASE_TERPENE SYNTHASE"/>
    <property type="match status" value="1"/>
</dbReference>
<evidence type="ECO:0000313" key="10">
    <source>
        <dbReference type="Proteomes" id="UP000676169"/>
    </source>
</evidence>
<evidence type="ECO:0000256" key="6">
    <source>
        <dbReference type="ARBA" id="ARBA00023033"/>
    </source>
</evidence>